<reference evidence="5 6" key="2">
    <citation type="journal article" date="2007" name="BMC Biol.">
        <title>A 100%-complete sequence reveals unusually simple genomic features in the hot-spring red alga Cyanidioschyzon merolae.</title>
        <authorList>
            <person name="Nozaki H."/>
            <person name="Takano H."/>
            <person name="Misumi O."/>
            <person name="Terasawa K."/>
            <person name="Matsuzaki M."/>
            <person name="Maruyama S."/>
            <person name="Nishida K."/>
            <person name="Yagisawa F."/>
            <person name="Yoshida Y."/>
            <person name="Fujiwara T."/>
            <person name="Takio S."/>
            <person name="Tamura K."/>
            <person name="Chung S.J."/>
            <person name="Nakamura S."/>
            <person name="Kuroiwa H."/>
            <person name="Tanaka K."/>
            <person name="Sato N."/>
            <person name="Kuroiwa T."/>
        </authorList>
    </citation>
    <scope>NUCLEOTIDE SEQUENCE [LARGE SCALE GENOMIC DNA]</scope>
    <source>
        <strain evidence="5 6">10D</strain>
    </source>
</reference>
<dbReference type="PROSITE" id="PS51151">
    <property type="entry name" value="NAC_AB"/>
    <property type="match status" value="1"/>
</dbReference>
<dbReference type="AlphaFoldDB" id="M1UT34"/>
<comment type="similarity">
    <text evidence="1 2">Belongs to the NAC-beta family.</text>
</comment>
<dbReference type="EMBL" id="AP006494">
    <property type="protein sequence ID" value="BAM80881.1"/>
    <property type="molecule type" value="Genomic_DNA"/>
</dbReference>
<dbReference type="Proteomes" id="UP000007014">
    <property type="component" value="Chromosome 12"/>
</dbReference>
<dbReference type="CDD" id="cd22055">
    <property type="entry name" value="NAC_BTF3"/>
    <property type="match status" value="1"/>
</dbReference>
<comment type="subunit">
    <text evidence="2">Part of the nascent polypeptide-associated complex (NAC).</text>
</comment>
<reference evidence="5 6" key="1">
    <citation type="journal article" date="2004" name="Nature">
        <title>Genome sequence of the ultrasmall unicellular red alga Cyanidioschyzon merolae 10D.</title>
        <authorList>
            <person name="Matsuzaki M."/>
            <person name="Misumi O."/>
            <person name="Shin-i T."/>
            <person name="Maruyama S."/>
            <person name="Takahara M."/>
            <person name="Miyagishima S."/>
            <person name="Mori T."/>
            <person name="Nishida K."/>
            <person name="Yagisawa F."/>
            <person name="Nishida K."/>
            <person name="Yoshida Y."/>
            <person name="Nishimura Y."/>
            <person name="Nakao S."/>
            <person name="Kobayashi T."/>
            <person name="Momoyama Y."/>
            <person name="Higashiyama T."/>
            <person name="Minoda A."/>
            <person name="Sano M."/>
            <person name="Nomoto H."/>
            <person name="Oishi K."/>
            <person name="Hayashi H."/>
            <person name="Ohta F."/>
            <person name="Nishizaka S."/>
            <person name="Haga S."/>
            <person name="Miura S."/>
            <person name="Morishita T."/>
            <person name="Kabeya Y."/>
            <person name="Terasawa K."/>
            <person name="Suzuki Y."/>
            <person name="Ishii Y."/>
            <person name="Asakawa S."/>
            <person name="Takano H."/>
            <person name="Ohta N."/>
            <person name="Kuroiwa H."/>
            <person name="Tanaka K."/>
            <person name="Shimizu N."/>
            <person name="Sugano S."/>
            <person name="Sato N."/>
            <person name="Nozaki H."/>
            <person name="Ogasawara N."/>
            <person name="Kohara Y."/>
            <person name="Kuroiwa T."/>
        </authorList>
    </citation>
    <scope>NUCLEOTIDE SEQUENCE [LARGE SCALE GENOMIC DNA]</scope>
    <source>
        <strain evidence="5 6">10D</strain>
    </source>
</reference>
<feature type="region of interest" description="Disordered" evidence="3">
    <location>
        <begin position="42"/>
        <end position="62"/>
    </location>
</feature>
<accession>M1UT34</accession>
<proteinExistence type="inferred from homology"/>
<feature type="domain" description="NAC-A/B" evidence="4">
    <location>
        <begin position="62"/>
        <end position="127"/>
    </location>
</feature>
<sequence>MSGGGGGGGGGDAPDAIAVGNEAATVNRERLLRLQRLSEQVRMGGKGSMRRKKKATGVRPGATDDKKLQAVIKRLALSQIPQIDEINMFKDDGTVLTFALPKLQANISANTYVLSGSAPQQRRLEELLDDVGVLSQLGPENLAHIQQLMQQLSTQEKQSDDVPQVPDADFEAVATQAADTTASSA</sequence>
<name>M1UT34_CYAM1</name>
<organism evidence="5 6">
    <name type="scientific">Cyanidioschyzon merolae (strain NIES-3377 / 10D)</name>
    <name type="common">Unicellular red alga</name>
    <dbReference type="NCBI Taxonomy" id="280699"/>
    <lineage>
        <taxon>Eukaryota</taxon>
        <taxon>Rhodophyta</taxon>
        <taxon>Bangiophyceae</taxon>
        <taxon>Cyanidiales</taxon>
        <taxon>Cyanidiaceae</taxon>
        <taxon>Cyanidioschyzon</taxon>
    </lineage>
</organism>
<dbReference type="STRING" id="280699.M1UT34"/>
<evidence type="ECO:0000313" key="5">
    <source>
        <dbReference type="EMBL" id="BAM80881.1"/>
    </source>
</evidence>
<keyword evidence="2" id="KW-0804">Transcription</keyword>
<dbReference type="OrthoDB" id="8033832at2759"/>
<dbReference type="RefSeq" id="XP_005536917.1">
    <property type="nucleotide sequence ID" value="XM_005536860.1"/>
</dbReference>
<dbReference type="eggNOG" id="KOG2240">
    <property type="taxonomic scope" value="Eukaryota"/>
</dbReference>
<dbReference type="OMA" id="CKHEHGH"/>
<gene>
    <name evidence="5" type="ORF">CYME_CML310C</name>
</gene>
<dbReference type="InterPro" id="IPR038187">
    <property type="entry name" value="NAC_A/B_dom_sf"/>
</dbReference>
<protein>
    <recommendedName>
        <fullName evidence="2">Nascent polypeptide-associated complex subunit beta</fullName>
    </recommendedName>
</protein>
<dbReference type="GeneID" id="16994730"/>
<evidence type="ECO:0000313" key="6">
    <source>
        <dbReference type="Proteomes" id="UP000007014"/>
    </source>
</evidence>
<evidence type="ECO:0000256" key="2">
    <source>
        <dbReference type="RuleBase" id="RU361272"/>
    </source>
</evidence>
<keyword evidence="6" id="KW-1185">Reference proteome</keyword>
<dbReference type="Gramene" id="CML310CT">
    <property type="protein sequence ID" value="CML310CT"/>
    <property type="gene ID" value="CML310C"/>
</dbReference>
<evidence type="ECO:0000256" key="1">
    <source>
        <dbReference type="ARBA" id="ARBA00005296"/>
    </source>
</evidence>
<keyword evidence="2" id="KW-0805">Transcription regulation</keyword>
<dbReference type="Pfam" id="PF01849">
    <property type="entry name" value="NAC"/>
    <property type="match status" value="1"/>
</dbReference>
<dbReference type="KEGG" id="cme:CYME_CML310C"/>
<dbReference type="SMART" id="SM01407">
    <property type="entry name" value="NAC"/>
    <property type="match status" value="1"/>
</dbReference>
<dbReference type="InterPro" id="IPR002715">
    <property type="entry name" value="Nas_poly-pep-assoc_cplx_dom"/>
</dbReference>
<dbReference type="PANTHER" id="PTHR10351">
    <property type="entry name" value="TRANSCRIPTION FACTOR BTF3 FAMILY MEMBER"/>
    <property type="match status" value="1"/>
</dbReference>
<dbReference type="HOGENOM" id="CLU_098726_1_0_1"/>
<evidence type="ECO:0000259" key="4">
    <source>
        <dbReference type="PROSITE" id="PS51151"/>
    </source>
</evidence>
<evidence type="ECO:0000256" key="3">
    <source>
        <dbReference type="SAM" id="MobiDB-lite"/>
    </source>
</evidence>
<dbReference type="Gene3D" id="2.20.70.30">
    <property type="entry name" value="Nascent polypeptide-associated complex domain"/>
    <property type="match status" value="1"/>
</dbReference>
<dbReference type="InterPro" id="IPR039370">
    <property type="entry name" value="BTF3"/>
</dbReference>